<dbReference type="GeneID" id="6084221"/>
<sequence>MSSLTPQYLDGLIFKWRQFIPPNVPQNRDSLAAFAYSLEYPGMVLQLGPEGYITPEVRLDNFAEAHRLAAGNHPNRAPNAYSVAYSKTHTSAIQHAYGTSALHGRTHPPLTSEEDQELKNYRNQQAFTYFNMPVPASLMDYPITQCAEYMSLPPVLQAATEVVGSVQVTMVMIHRKNEKDMPMCLNCQAYA</sequence>
<gene>
    <name evidence="1" type="ORF">LACBIDRAFT_333874</name>
</gene>
<proteinExistence type="predicted"/>
<name>B0DXC9_LACBS</name>
<dbReference type="AlphaFoldDB" id="B0DXC9"/>
<dbReference type="EMBL" id="DS547146">
    <property type="protein sequence ID" value="EDR00814.1"/>
    <property type="molecule type" value="Genomic_DNA"/>
</dbReference>
<keyword evidence="2" id="KW-1185">Reference proteome</keyword>
<evidence type="ECO:0000313" key="2">
    <source>
        <dbReference type="Proteomes" id="UP000001194"/>
    </source>
</evidence>
<dbReference type="RefSeq" id="XP_001888606.1">
    <property type="nucleotide sequence ID" value="XM_001888571.1"/>
</dbReference>
<protein>
    <submittedName>
        <fullName evidence="1">Predicted protein</fullName>
    </submittedName>
</protein>
<dbReference type="Proteomes" id="UP000001194">
    <property type="component" value="Unassembled WGS sequence"/>
</dbReference>
<organism evidence="2">
    <name type="scientific">Laccaria bicolor (strain S238N-H82 / ATCC MYA-4686)</name>
    <name type="common">Bicoloured deceiver</name>
    <name type="synonym">Laccaria laccata var. bicolor</name>
    <dbReference type="NCBI Taxonomy" id="486041"/>
    <lineage>
        <taxon>Eukaryota</taxon>
        <taxon>Fungi</taxon>
        <taxon>Dikarya</taxon>
        <taxon>Basidiomycota</taxon>
        <taxon>Agaricomycotina</taxon>
        <taxon>Agaricomycetes</taxon>
        <taxon>Agaricomycetidae</taxon>
        <taxon>Agaricales</taxon>
        <taxon>Agaricineae</taxon>
        <taxon>Hydnangiaceae</taxon>
        <taxon>Laccaria</taxon>
    </lineage>
</organism>
<dbReference type="HOGENOM" id="CLU_1421651_0_0_1"/>
<accession>B0DXC9</accession>
<reference evidence="1 2" key="1">
    <citation type="journal article" date="2008" name="Nature">
        <title>The genome of Laccaria bicolor provides insights into mycorrhizal symbiosis.</title>
        <authorList>
            <person name="Martin F."/>
            <person name="Aerts A."/>
            <person name="Ahren D."/>
            <person name="Brun A."/>
            <person name="Danchin E.G.J."/>
            <person name="Duchaussoy F."/>
            <person name="Gibon J."/>
            <person name="Kohler A."/>
            <person name="Lindquist E."/>
            <person name="Pereda V."/>
            <person name="Salamov A."/>
            <person name="Shapiro H.J."/>
            <person name="Wuyts J."/>
            <person name="Blaudez D."/>
            <person name="Buee M."/>
            <person name="Brokstein P."/>
            <person name="Canbaeck B."/>
            <person name="Cohen D."/>
            <person name="Courty P.E."/>
            <person name="Coutinho P.M."/>
            <person name="Delaruelle C."/>
            <person name="Detter J.C."/>
            <person name="Deveau A."/>
            <person name="DiFazio S."/>
            <person name="Duplessis S."/>
            <person name="Fraissinet-Tachet L."/>
            <person name="Lucic E."/>
            <person name="Frey-Klett P."/>
            <person name="Fourrey C."/>
            <person name="Feussner I."/>
            <person name="Gay G."/>
            <person name="Grimwood J."/>
            <person name="Hoegger P.J."/>
            <person name="Jain P."/>
            <person name="Kilaru S."/>
            <person name="Labbe J."/>
            <person name="Lin Y.C."/>
            <person name="Legue V."/>
            <person name="Le Tacon F."/>
            <person name="Marmeisse R."/>
            <person name="Melayah D."/>
            <person name="Montanini B."/>
            <person name="Muratet M."/>
            <person name="Nehls U."/>
            <person name="Niculita-Hirzel H."/>
            <person name="Oudot-Le Secq M.P."/>
            <person name="Peter M."/>
            <person name="Quesneville H."/>
            <person name="Rajashekar B."/>
            <person name="Reich M."/>
            <person name="Rouhier N."/>
            <person name="Schmutz J."/>
            <person name="Yin T."/>
            <person name="Chalot M."/>
            <person name="Henrissat B."/>
            <person name="Kuees U."/>
            <person name="Lucas S."/>
            <person name="Van de Peer Y."/>
            <person name="Podila G.K."/>
            <person name="Polle A."/>
            <person name="Pukkila P.J."/>
            <person name="Richardson P.M."/>
            <person name="Rouze P."/>
            <person name="Sanders I.R."/>
            <person name="Stajich J.E."/>
            <person name="Tunlid A."/>
            <person name="Tuskan G."/>
            <person name="Grigoriev I.V."/>
        </authorList>
    </citation>
    <scope>NUCLEOTIDE SEQUENCE [LARGE SCALE GENOMIC DNA]</scope>
    <source>
        <strain evidence="2">S238N-H82 / ATCC MYA-4686</strain>
    </source>
</reference>
<dbReference type="OrthoDB" id="10665011at2759"/>
<evidence type="ECO:0000313" key="1">
    <source>
        <dbReference type="EMBL" id="EDR00814.1"/>
    </source>
</evidence>
<dbReference type="InParanoid" id="B0DXC9"/>
<dbReference type="KEGG" id="lbc:LACBIDRAFT_333874"/>